<keyword evidence="3" id="KW-1185">Reference proteome</keyword>
<dbReference type="AlphaFoldDB" id="A0A2I0I6N4"/>
<name>A0A2I0I6N4_PUNGR</name>
<protein>
    <submittedName>
        <fullName evidence="2">Uncharacterized protein</fullName>
    </submittedName>
</protein>
<evidence type="ECO:0000313" key="2">
    <source>
        <dbReference type="EMBL" id="PKI39664.1"/>
    </source>
</evidence>
<proteinExistence type="predicted"/>
<feature type="compositionally biased region" description="Basic and acidic residues" evidence="1">
    <location>
        <begin position="146"/>
        <end position="156"/>
    </location>
</feature>
<dbReference type="EMBL" id="PGOL01003798">
    <property type="protein sequence ID" value="PKI39664.1"/>
    <property type="molecule type" value="Genomic_DNA"/>
</dbReference>
<reference evidence="2 3" key="1">
    <citation type="submission" date="2017-11" db="EMBL/GenBank/DDBJ databases">
        <title>De-novo sequencing of pomegranate (Punica granatum L.) genome.</title>
        <authorList>
            <person name="Akparov Z."/>
            <person name="Amiraslanov A."/>
            <person name="Hajiyeva S."/>
            <person name="Abbasov M."/>
            <person name="Kaur K."/>
            <person name="Hamwieh A."/>
            <person name="Solovyev V."/>
            <person name="Salamov A."/>
            <person name="Braich B."/>
            <person name="Kosarev P."/>
            <person name="Mahmoud A."/>
            <person name="Hajiyev E."/>
            <person name="Babayeva S."/>
            <person name="Izzatullayeva V."/>
            <person name="Mammadov A."/>
            <person name="Mammadov A."/>
            <person name="Sharifova S."/>
            <person name="Ojaghi J."/>
            <person name="Eynullazada K."/>
            <person name="Bayramov B."/>
            <person name="Abdulazimova A."/>
            <person name="Shahmuradov I."/>
        </authorList>
    </citation>
    <scope>NUCLEOTIDE SEQUENCE [LARGE SCALE GENOMIC DNA]</scope>
    <source>
        <strain evidence="3">cv. AG2017</strain>
        <tissue evidence="2">Leaf</tissue>
    </source>
</reference>
<evidence type="ECO:0000256" key="1">
    <source>
        <dbReference type="SAM" id="MobiDB-lite"/>
    </source>
</evidence>
<comment type="caution">
    <text evidence="2">The sequence shown here is derived from an EMBL/GenBank/DDBJ whole genome shotgun (WGS) entry which is preliminary data.</text>
</comment>
<dbReference type="Proteomes" id="UP000233551">
    <property type="component" value="Unassembled WGS sequence"/>
</dbReference>
<evidence type="ECO:0000313" key="3">
    <source>
        <dbReference type="Proteomes" id="UP000233551"/>
    </source>
</evidence>
<feature type="region of interest" description="Disordered" evidence="1">
    <location>
        <begin position="93"/>
        <end position="156"/>
    </location>
</feature>
<sequence length="156" mass="17342">MCSETTAISVCPKRVPMVRRKAFGTIKISLGKPAYFCVPFICSWTERPEDPVRKASVNVQGVPRLKQETFEMCSEDPAPRAFPRTAAHANLESGKVQLCGPQSRSDHSKGRARQGGTPYEADDGSIRMSRMLSTQPSQSTNKHAYRLREHTSPAYN</sequence>
<feature type="compositionally biased region" description="Polar residues" evidence="1">
    <location>
        <begin position="131"/>
        <end position="142"/>
    </location>
</feature>
<accession>A0A2I0I6N4</accession>
<gene>
    <name evidence="2" type="ORF">CRG98_039949</name>
</gene>
<organism evidence="2 3">
    <name type="scientific">Punica granatum</name>
    <name type="common">Pomegranate</name>
    <dbReference type="NCBI Taxonomy" id="22663"/>
    <lineage>
        <taxon>Eukaryota</taxon>
        <taxon>Viridiplantae</taxon>
        <taxon>Streptophyta</taxon>
        <taxon>Embryophyta</taxon>
        <taxon>Tracheophyta</taxon>
        <taxon>Spermatophyta</taxon>
        <taxon>Magnoliopsida</taxon>
        <taxon>eudicotyledons</taxon>
        <taxon>Gunneridae</taxon>
        <taxon>Pentapetalae</taxon>
        <taxon>rosids</taxon>
        <taxon>malvids</taxon>
        <taxon>Myrtales</taxon>
        <taxon>Lythraceae</taxon>
        <taxon>Punica</taxon>
    </lineage>
</organism>